<reference evidence="1 2" key="1">
    <citation type="submission" date="2018-02" db="EMBL/GenBank/DDBJ databases">
        <title>Genomic Encyclopedia of Archaeal and Bacterial Type Strains, Phase II (KMG-II): from individual species to whole genera.</title>
        <authorList>
            <person name="Goeker M."/>
        </authorList>
    </citation>
    <scope>NUCLEOTIDE SEQUENCE [LARGE SCALE GENOMIC DNA]</scope>
    <source>
        <strain evidence="1 2">YU 961-1</strain>
    </source>
</reference>
<dbReference type="Proteomes" id="UP000239203">
    <property type="component" value="Unassembled WGS sequence"/>
</dbReference>
<protein>
    <submittedName>
        <fullName evidence="1">Uncharacterized protein</fullName>
    </submittedName>
</protein>
<comment type="caution">
    <text evidence="1">The sequence shown here is derived from an EMBL/GenBank/DDBJ whole genome shotgun (WGS) entry which is preliminary data.</text>
</comment>
<dbReference type="EMBL" id="PTIX01000029">
    <property type="protein sequence ID" value="PPK63336.1"/>
    <property type="molecule type" value="Genomic_DNA"/>
</dbReference>
<organism evidence="1 2">
    <name type="scientific">Actinokineospora auranticolor</name>
    <dbReference type="NCBI Taxonomy" id="155976"/>
    <lineage>
        <taxon>Bacteria</taxon>
        <taxon>Bacillati</taxon>
        <taxon>Actinomycetota</taxon>
        <taxon>Actinomycetes</taxon>
        <taxon>Pseudonocardiales</taxon>
        <taxon>Pseudonocardiaceae</taxon>
        <taxon>Actinokineospora</taxon>
    </lineage>
</organism>
<evidence type="ECO:0000313" key="2">
    <source>
        <dbReference type="Proteomes" id="UP000239203"/>
    </source>
</evidence>
<evidence type="ECO:0000313" key="1">
    <source>
        <dbReference type="EMBL" id="PPK63336.1"/>
    </source>
</evidence>
<accession>A0A2S6GE27</accession>
<sequence length="136" mass="14873">MMLLSEPFTFTLPVLPQTRGDGVNFGRAIGQAVDELTARYPILTSMQTPVKVILLVVPPSQGKDLDNVALAVMPAVRQAVAPGEISSYEVIELARTPGDPPEGLLRLAFGDGLNPQSTWERATDYIEEHMDSDDHW</sequence>
<gene>
    <name evidence="1" type="ORF">CLV40_12949</name>
</gene>
<keyword evidence="2" id="KW-1185">Reference proteome</keyword>
<dbReference type="AlphaFoldDB" id="A0A2S6GE27"/>
<name>A0A2S6GE27_9PSEU</name>
<proteinExistence type="predicted"/>